<evidence type="ECO:0000259" key="6">
    <source>
        <dbReference type="Pfam" id="PF01850"/>
    </source>
</evidence>
<evidence type="ECO:0000256" key="3">
    <source>
        <dbReference type="ARBA" id="ARBA00022723"/>
    </source>
</evidence>
<dbReference type="Proteomes" id="UP001217476">
    <property type="component" value="Chromosome"/>
</dbReference>
<dbReference type="InterPro" id="IPR022907">
    <property type="entry name" value="VapC_family"/>
</dbReference>
<organism evidence="7 8">
    <name type="scientific">Candidatus Devosia phytovorans</name>
    <dbReference type="NCBI Taxonomy" id="3121372"/>
    <lineage>
        <taxon>Bacteria</taxon>
        <taxon>Pseudomonadati</taxon>
        <taxon>Pseudomonadota</taxon>
        <taxon>Alphaproteobacteria</taxon>
        <taxon>Hyphomicrobiales</taxon>
        <taxon>Devosiaceae</taxon>
        <taxon>Devosia</taxon>
    </lineage>
</organism>
<name>A0AAJ6B1S6_9HYPH</name>
<keyword evidence="4 5" id="KW-0378">Hydrolase</keyword>
<proteinExistence type="inferred from homology"/>
<dbReference type="InterPro" id="IPR002716">
    <property type="entry name" value="PIN_dom"/>
</dbReference>
<dbReference type="GO" id="GO:0090729">
    <property type="term" value="F:toxin activity"/>
    <property type="evidence" value="ECO:0007669"/>
    <property type="project" value="UniProtKB-KW"/>
</dbReference>
<evidence type="ECO:0000256" key="5">
    <source>
        <dbReference type="HAMAP-Rule" id="MF_00265"/>
    </source>
</evidence>
<dbReference type="GO" id="GO:0016787">
    <property type="term" value="F:hydrolase activity"/>
    <property type="evidence" value="ECO:0007669"/>
    <property type="project" value="UniProtKB-KW"/>
</dbReference>
<protein>
    <recommendedName>
        <fullName evidence="5">Ribonuclease VapC</fullName>
        <shortName evidence="5">RNase VapC</shortName>
        <ecNumber evidence="5">3.1.-.-</ecNumber>
    </recommendedName>
    <alternativeName>
        <fullName evidence="5">Toxin VapC</fullName>
    </alternativeName>
</protein>
<keyword evidence="5" id="KW-0460">Magnesium</keyword>
<dbReference type="GO" id="GO:0000287">
    <property type="term" value="F:magnesium ion binding"/>
    <property type="evidence" value="ECO:0007669"/>
    <property type="project" value="UniProtKB-UniRule"/>
</dbReference>
<accession>A0AAJ6B1S6</accession>
<evidence type="ECO:0000313" key="7">
    <source>
        <dbReference type="EMBL" id="WEK06607.1"/>
    </source>
</evidence>
<comment type="similarity">
    <text evidence="5">Belongs to the PINc/VapC protein family.</text>
</comment>
<dbReference type="Pfam" id="PF01850">
    <property type="entry name" value="PIN"/>
    <property type="match status" value="1"/>
</dbReference>
<dbReference type="SUPFAM" id="SSF88723">
    <property type="entry name" value="PIN domain-like"/>
    <property type="match status" value="1"/>
</dbReference>
<feature type="domain" description="PIN" evidence="6">
    <location>
        <begin position="2"/>
        <end position="113"/>
    </location>
</feature>
<dbReference type="CDD" id="cd09854">
    <property type="entry name" value="PIN_VapC-like"/>
    <property type="match status" value="1"/>
</dbReference>
<keyword evidence="5" id="KW-0800">Toxin</keyword>
<dbReference type="HAMAP" id="MF_00265">
    <property type="entry name" value="VapC_Nob1"/>
    <property type="match status" value="1"/>
</dbReference>
<evidence type="ECO:0000256" key="4">
    <source>
        <dbReference type="ARBA" id="ARBA00022801"/>
    </source>
</evidence>
<feature type="binding site" evidence="5">
    <location>
        <position position="5"/>
    </location>
    <ligand>
        <name>Mg(2+)</name>
        <dbReference type="ChEBI" id="CHEBI:18420"/>
    </ligand>
</feature>
<dbReference type="GO" id="GO:0004540">
    <property type="term" value="F:RNA nuclease activity"/>
    <property type="evidence" value="ECO:0007669"/>
    <property type="project" value="InterPro"/>
</dbReference>
<evidence type="ECO:0000256" key="1">
    <source>
        <dbReference type="ARBA" id="ARBA00022649"/>
    </source>
</evidence>
<gene>
    <name evidence="5" type="primary">vapC</name>
    <name evidence="7" type="ORF">P0Y65_10290</name>
</gene>
<keyword evidence="1 5" id="KW-1277">Toxin-antitoxin system</keyword>
<dbReference type="Gene3D" id="3.40.50.1010">
    <property type="entry name" value="5'-nuclease"/>
    <property type="match status" value="1"/>
</dbReference>
<sequence length="119" mass="13452">MILADTSIWIDHFRVTNLAVVRAIRERTLVIHPYVIGELALGSLKSRDQTIARLSRFHHLPKVPHDDILKMIETLSLYGRGLGYVDVHLLASCIATANCKLLTRDRRLRETAEQLGIAV</sequence>
<evidence type="ECO:0000256" key="2">
    <source>
        <dbReference type="ARBA" id="ARBA00022722"/>
    </source>
</evidence>
<keyword evidence="2 5" id="KW-0540">Nuclease</keyword>
<feature type="binding site" evidence="5">
    <location>
        <position position="86"/>
    </location>
    <ligand>
        <name>Mg(2+)</name>
        <dbReference type="ChEBI" id="CHEBI:18420"/>
    </ligand>
</feature>
<comment type="cofactor">
    <cofactor evidence="5">
        <name>Mg(2+)</name>
        <dbReference type="ChEBI" id="CHEBI:18420"/>
    </cofactor>
</comment>
<evidence type="ECO:0000313" key="8">
    <source>
        <dbReference type="Proteomes" id="UP001217476"/>
    </source>
</evidence>
<dbReference type="AlphaFoldDB" id="A0AAJ6B1S6"/>
<keyword evidence="3 5" id="KW-0479">Metal-binding</keyword>
<comment type="function">
    <text evidence="5">Toxic component of a toxin-antitoxin (TA) system. An RNase.</text>
</comment>
<dbReference type="InterPro" id="IPR029060">
    <property type="entry name" value="PIN-like_dom_sf"/>
</dbReference>
<reference evidence="7" key="1">
    <citation type="submission" date="2023-03" db="EMBL/GenBank/DDBJ databases">
        <title>Andean soil-derived lignocellulolytic bacterial consortium as a source of novel taxa and putative plastic-active enzymes.</title>
        <authorList>
            <person name="Diaz-Garcia L."/>
            <person name="Chuvochina M."/>
            <person name="Feuerriegel G."/>
            <person name="Bunk B."/>
            <person name="Sproer C."/>
            <person name="Streit W.R."/>
            <person name="Rodriguez L.M."/>
            <person name="Overmann J."/>
            <person name="Jimenez D.J."/>
        </authorList>
    </citation>
    <scope>NUCLEOTIDE SEQUENCE</scope>
    <source>
        <strain evidence="7">MAG 4196</strain>
    </source>
</reference>
<dbReference type="EC" id="3.1.-.-" evidence="5"/>
<dbReference type="EMBL" id="CP119312">
    <property type="protein sequence ID" value="WEK06607.1"/>
    <property type="molecule type" value="Genomic_DNA"/>
</dbReference>